<dbReference type="Gene3D" id="3.30.450.40">
    <property type="match status" value="1"/>
</dbReference>
<dbReference type="PROSITE" id="PS50109">
    <property type="entry name" value="HIS_KIN"/>
    <property type="match status" value="1"/>
</dbReference>
<keyword evidence="6 13" id="KW-0812">Transmembrane</keyword>
<dbReference type="PANTHER" id="PTHR45569">
    <property type="entry name" value="SENSOR PROTEIN KDPD"/>
    <property type="match status" value="1"/>
</dbReference>
<keyword evidence="4" id="KW-0597">Phosphoprotein</keyword>
<keyword evidence="12 13" id="KW-0472">Membrane</keyword>
<dbReference type="InterPro" id="IPR052023">
    <property type="entry name" value="Histidine_kinase_KdpD"/>
</dbReference>
<evidence type="ECO:0000256" key="13">
    <source>
        <dbReference type="SAM" id="Phobius"/>
    </source>
</evidence>
<dbReference type="SUPFAM" id="SSF47384">
    <property type="entry name" value="Homodimeric domain of signal transducing histidine kinase"/>
    <property type="match status" value="1"/>
</dbReference>
<evidence type="ECO:0000256" key="8">
    <source>
        <dbReference type="ARBA" id="ARBA00022777"/>
    </source>
</evidence>
<accession>A0A328A919</accession>
<feature type="transmembrane region" description="Helical" evidence="13">
    <location>
        <begin position="97"/>
        <end position="115"/>
    </location>
</feature>
<dbReference type="PANTHER" id="PTHR45569:SF1">
    <property type="entry name" value="SENSOR PROTEIN KDPD"/>
    <property type="match status" value="1"/>
</dbReference>
<keyword evidence="9" id="KW-0067">ATP-binding</keyword>
<evidence type="ECO:0000256" key="11">
    <source>
        <dbReference type="ARBA" id="ARBA00023012"/>
    </source>
</evidence>
<evidence type="ECO:0000256" key="5">
    <source>
        <dbReference type="ARBA" id="ARBA00022679"/>
    </source>
</evidence>
<dbReference type="Gene3D" id="1.20.120.620">
    <property type="entry name" value="Backbone structure of the membrane domain of e. Coli histidine kinase receptor kdpd"/>
    <property type="match status" value="1"/>
</dbReference>
<comment type="catalytic activity">
    <reaction evidence="1">
        <text>ATP + protein L-histidine = ADP + protein N-phospho-L-histidine.</text>
        <dbReference type="EC" id="2.7.13.3"/>
    </reaction>
</comment>
<dbReference type="EC" id="2.7.13.3" evidence="3"/>
<evidence type="ECO:0000256" key="6">
    <source>
        <dbReference type="ARBA" id="ARBA00022692"/>
    </source>
</evidence>
<evidence type="ECO:0000313" key="15">
    <source>
        <dbReference type="EMBL" id="RAK50817.1"/>
    </source>
</evidence>
<evidence type="ECO:0000256" key="4">
    <source>
        <dbReference type="ARBA" id="ARBA00022553"/>
    </source>
</evidence>
<evidence type="ECO:0000256" key="1">
    <source>
        <dbReference type="ARBA" id="ARBA00000085"/>
    </source>
</evidence>
<feature type="domain" description="Histidine kinase" evidence="14">
    <location>
        <begin position="286"/>
        <end position="502"/>
    </location>
</feature>
<comment type="caution">
    <text evidence="15">The sequence shown here is derived from an EMBL/GenBank/DDBJ whole genome shotgun (WGS) entry which is preliminary data.</text>
</comment>
<dbReference type="Pfam" id="PF13493">
    <property type="entry name" value="DUF4118"/>
    <property type="match status" value="1"/>
</dbReference>
<feature type="transmembrane region" description="Helical" evidence="13">
    <location>
        <begin position="50"/>
        <end position="77"/>
    </location>
</feature>
<dbReference type="Gene3D" id="1.10.287.130">
    <property type="match status" value="1"/>
</dbReference>
<dbReference type="EMBL" id="QFYR01000005">
    <property type="protein sequence ID" value="RAK50817.1"/>
    <property type="molecule type" value="Genomic_DNA"/>
</dbReference>
<evidence type="ECO:0000256" key="9">
    <source>
        <dbReference type="ARBA" id="ARBA00022840"/>
    </source>
</evidence>
<comment type="subcellular location">
    <subcellularLocation>
        <location evidence="2">Membrane</location>
        <topology evidence="2">Multi-pass membrane protein</topology>
    </subcellularLocation>
</comment>
<sequence>MSLDIDPPLQERRPLPAWVRLGVSLLLVALALGLALLFERQVRPPNLSLVFVLPVVLAAVSFGWSAALAAAAAGVLAYNFFLIEPRYTLAVDGRDNVWALLLLLAVGAIVSAVAAESRRRALVAQRAADQALTLQALARALVGAGDRSQIGELCAEALSRLFSAPAVVLASEDGELAVIGSSAPTQLNAADSEAAAWALASRKACRAQTYPADGASFDFWPAAAPGRAVAVIGLKAAERPADAEPLVEVVAGYVAVALAREDLMRRSVALEIQRASERLKADLLAAVSHDLKTPLSTILFTLQSLQRFQGEHDAQAQLDLLALAEAETARLSQLVANLLDMNRLDAEAVTVRAEPVFASELVMTALQRSQAALKDHQVRNEVGGRHPRLEADPHLTETALANLLENAAKYSPPGSTICLRSGADGGTGWIEVADEGPGFGGLSEPLFGRFVRGVQGDGRPPGTGLGLSIARGFAEAQGGTVEASDRPDRQGAVVRLVLPLAAAEAVA</sequence>
<dbReference type="Pfam" id="PF00512">
    <property type="entry name" value="HisKA"/>
    <property type="match status" value="1"/>
</dbReference>
<dbReference type="SMART" id="SM00388">
    <property type="entry name" value="HisKA"/>
    <property type="match status" value="1"/>
</dbReference>
<proteinExistence type="predicted"/>
<dbReference type="InterPro" id="IPR036097">
    <property type="entry name" value="HisK_dim/P_sf"/>
</dbReference>
<evidence type="ECO:0000259" key="14">
    <source>
        <dbReference type="PROSITE" id="PS50109"/>
    </source>
</evidence>
<evidence type="ECO:0000256" key="2">
    <source>
        <dbReference type="ARBA" id="ARBA00004141"/>
    </source>
</evidence>
<evidence type="ECO:0000313" key="16">
    <source>
        <dbReference type="Proteomes" id="UP000249725"/>
    </source>
</evidence>
<keyword evidence="8" id="KW-0418">Kinase</keyword>
<dbReference type="Proteomes" id="UP000249725">
    <property type="component" value="Unassembled WGS sequence"/>
</dbReference>
<dbReference type="PRINTS" id="PR00344">
    <property type="entry name" value="BCTRLSENSOR"/>
</dbReference>
<keyword evidence="11" id="KW-0902">Two-component regulatory system</keyword>
<keyword evidence="10 13" id="KW-1133">Transmembrane helix</keyword>
<organism evidence="15 16">
    <name type="scientific">Phenylobacterium deserti</name>
    <dbReference type="NCBI Taxonomy" id="1914756"/>
    <lineage>
        <taxon>Bacteria</taxon>
        <taxon>Pseudomonadati</taxon>
        <taxon>Pseudomonadota</taxon>
        <taxon>Alphaproteobacteria</taxon>
        <taxon>Caulobacterales</taxon>
        <taxon>Caulobacteraceae</taxon>
        <taxon>Phenylobacterium</taxon>
    </lineage>
</organism>
<dbReference type="InterPro" id="IPR005467">
    <property type="entry name" value="His_kinase_dom"/>
</dbReference>
<dbReference type="RefSeq" id="WP_111516129.1">
    <property type="nucleotide sequence ID" value="NZ_QFYR01000005.1"/>
</dbReference>
<feature type="transmembrane region" description="Helical" evidence="13">
    <location>
        <begin position="17"/>
        <end position="38"/>
    </location>
</feature>
<dbReference type="InterPro" id="IPR003594">
    <property type="entry name" value="HATPase_dom"/>
</dbReference>
<evidence type="ECO:0000256" key="3">
    <source>
        <dbReference type="ARBA" id="ARBA00012438"/>
    </source>
</evidence>
<dbReference type="Pfam" id="PF02518">
    <property type="entry name" value="HATPase_c"/>
    <property type="match status" value="1"/>
</dbReference>
<dbReference type="GO" id="GO:0000155">
    <property type="term" value="F:phosphorelay sensor kinase activity"/>
    <property type="evidence" value="ECO:0007669"/>
    <property type="project" value="InterPro"/>
</dbReference>
<reference evidence="16" key="1">
    <citation type="submission" date="2018-05" db="EMBL/GenBank/DDBJ databases">
        <authorList>
            <person name="Li X."/>
        </authorList>
    </citation>
    <scope>NUCLEOTIDE SEQUENCE [LARGE SCALE GENOMIC DNA]</scope>
    <source>
        <strain evidence="16">YIM 73061</strain>
    </source>
</reference>
<dbReference type="InterPro" id="IPR003661">
    <property type="entry name" value="HisK_dim/P_dom"/>
</dbReference>
<evidence type="ECO:0000256" key="12">
    <source>
        <dbReference type="ARBA" id="ARBA00023136"/>
    </source>
</evidence>
<dbReference type="CDD" id="cd00082">
    <property type="entry name" value="HisKA"/>
    <property type="match status" value="1"/>
</dbReference>
<gene>
    <name evidence="15" type="ORF">DJ018_16730</name>
</gene>
<dbReference type="GO" id="GO:0005886">
    <property type="term" value="C:plasma membrane"/>
    <property type="evidence" value="ECO:0007669"/>
    <property type="project" value="TreeGrafter"/>
</dbReference>
<evidence type="ECO:0000256" key="10">
    <source>
        <dbReference type="ARBA" id="ARBA00022989"/>
    </source>
</evidence>
<dbReference type="SMART" id="SM00387">
    <property type="entry name" value="HATPase_c"/>
    <property type="match status" value="1"/>
</dbReference>
<dbReference type="InterPro" id="IPR036890">
    <property type="entry name" value="HATPase_C_sf"/>
</dbReference>
<name>A0A328A919_9CAUL</name>
<evidence type="ECO:0000256" key="7">
    <source>
        <dbReference type="ARBA" id="ARBA00022741"/>
    </source>
</evidence>
<dbReference type="InterPro" id="IPR029016">
    <property type="entry name" value="GAF-like_dom_sf"/>
</dbReference>
<dbReference type="InterPro" id="IPR038318">
    <property type="entry name" value="KdpD_sf"/>
</dbReference>
<dbReference type="SUPFAM" id="SSF55874">
    <property type="entry name" value="ATPase domain of HSP90 chaperone/DNA topoisomerase II/histidine kinase"/>
    <property type="match status" value="1"/>
</dbReference>
<dbReference type="Gene3D" id="3.30.565.10">
    <property type="entry name" value="Histidine kinase-like ATPase, C-terminal domain"/>
    <property type="match status" value="1"/>
</dbReference>
<keyword evidence="16" id="KW-1185">Reference proteome</keyword>
<dbReference type="OrthoDB" id="9806130at2"/>
<protein>
    <recommendedName>
        <fullName evidence="3">histidine kinase</fullName>
        <ecNumber evidence="3">2.7.13.3</ecNumber>
    </recommendedName>
</protein>
<keyword evidence="7" id="KW-0547">Nucleotide-binding</keyword>
<dbReference type="InterPro" id="IPR004358">
    <property type="entry name" value="Sig_transdc_His_kin-like_C"/>
</dbReference>
<keyword evidence="5" id="KW-0808">Transferase</keyword>
<dbReference type="InterPro" id="IPR025201">
    <property type="entry name" value="KdpD_TM"/>
</dbReference>
<dbReference type="AlphaFoldDB" id="A0A328A919"/>
<dbReference type="GO" id="GO:0005524">
    <property type="term" value="F:ATP binding"/>
    <property type="evidence" value="ECO:0007669"/>
    <property type="project" value="UniProtKB-KW"/>
</dbReference>